<dbReference type="EMBL" id="DPVV01000527">
    <property type="protein sequence ID" value="HCL03861.1"/>
    <property type="molecule type" value="Genomic_DNA"/>
</dbReference>
<evidence type="ECO:0000313" key="3">
    <source>
        <dbReference type="Proteomes" id="UP000262969"/>
    </source>
</evidence>
<name>A0A3D2X9S5_9FIRM</name>
<evidence type="ECO:0000313" key="2">
    <source>
        <dbReference type="EMBL" id="HCL03861.1"/>
    </source>
</evidence>
<accession>A0A3D2X9S5</accession>
<reference evidence="2 3" key="1">
    <citation type="journal article" date="2018" name="Nat. Biotechnol.">
        <title>A standardized bacterial taxonomy based on genome phylogeny substantially revises the tree of life.</title>
        <authorList>
            <person name="Parks D.H."/>
            <person name="Chuvochina M."/>
            <person name="Waite D.W."/>
            <person name="Rinke C."/>
            <person name="Skarshewski A."/>
            <person name="Chaumeil P.A."/>
            <person name="Hugenholtz P."/>
        </authorList>
    </citation>
    <scope>NUCLEOTIDE SEQUENCE [LARGE SCALE GENOMIC DNA]</scope>
    <source>
        <strain evidence="2">UBA11728</strain>
    </source>
</reference>
<dbReference type="AlphaFoldDB" id="A0A3D2X9S5"/>
<proteinExistence type="predicted"/>
<evidence type="ECO:0000256" key="1">
    <source>
        <dbReference type="SAM" id="SignalP"/>
    </source>
</evidence>
<feature type="chain" id="PRO_5038663371" description="Lipoprotein" evidence="1">
    <location>
        <begin position="25"/>
        <end position="420"/>
    </location>
</feature>
<organism evidence="2 3">
    <name type="scientific">Lachnoclostridium phytofermentans</name>
    <dbReference type="NCBI Taxonomy" id="66219"/>
    <lineage>
        <taxon>Bacteria</taxon>
        <taxon>Bacillati</taxon>
        <taxon>Bacillota</taxon>
        <taxon>Clostridia</taxon>
        <taxon>Lachnospirales</taxon>
        <taxon>Lachnospiraceae</taxon>
    </lineage>
</organism>
<dbReference type="Proteomes" id="UP000262969">
    <property type="component" value="Unassembled WGS sequence"/>
</dbReference>
<evidence type="ECO:0008006" key="4">
    <source>
        <dbReference type="Google" id="ProtNLM"/>
    </source>
</evidence>
<protein>
    <recommendedName>
        <fullName evidence="4">Lipoprotein</fullName>
    </recommendedName>
</protein>
<comment type="caution">
    <text evidence="2">The sequence shown here is derived from an EMBL/GenBank/DDBJ whole genome shotgun (WGS) entry which is preliminary data.</text>
</comment>
<keyword evidence="1" id="KW-0732">Signal</keyword>
<feature type="signal peptide" evidence="1">
    <location>
        <begin position="1"/>
        <end position="24"/>
    </location>
</feature>
<sequence>MINKKYRKKLMVALAVMMLAGNMAACQKTENVSTKNNTTTEVTYLKTFFDIELENENVGASEFNQALQKLGSDVTVDGELTYLSAVKAAMQAANFEELVLSYPEKKVTESLNSHGIKDRIVAEYSAYLACALDTGILTNEEGKIAAKDKNVTKDIADSLLMKIATSNGDARNYLATSNDPDIYAKLDNAWNSFLLFDDASLSEIGKMAVQNKIVTGFNIKNEAYNANFLPELTLQYGHSDIKHAHQLIGLLNSEGIVAKVQLEPKVSIYEYLLEWGPIPETTPTYEVKKFNDNLYLTYAVEYDLQLEFLDQEDMTRFNEVIEAYAKKYEGNEEAKGLIYGSWWQPLYSTKKLDMPKEIYNSIGDLVIENGMYSLHTFYLPEDKDTVVSKLQEVAGDLTVKTEDRVVNKAFYHYLTGEDFQ</sequence>
<gene>
    <name evidence="2" type="ORF">DHW61_15885</name>
</gene>